<dbReference type="AlphaFoldDB" id="A0A8S3HKG6"/>
<comment type="caution">
    <text evidence="1">The sequence shown here is derived from an EMBL/GenBank/DDBJ whole genome shotgun (WGS) entry which is preliminary data.</text>
</comment>
<dbReference type="EMBL" id="CAJOBI010320559">
    <property type="protein sequence ID" value="CAF5184392.1"/>
    <property type="molecule type" value="Genomic_DNA"/>
</dbReference>
<protein>
    <submittedName>
        <fullName evidence="1">Uncharacterized protein</fullName>
    </submittedName>
</protein>
<accession>A0A8S3HKG6</accession>
<gene>
    <name evidence="1" type="ORF">SMN809_LOCUS69982</name>
</gene>
<evidence type="ECO:0000313" key="1">
    <source>
        <dbReference type="EMBL" id="CAF5184392.1"/>
    </source>
</evidence>
<reference evidence="1" key="1">
    <citation type="submission" date="2021-02" db="EMBL/GenBank/DDBJ databases">
        <authorList>
            <person name="Nowell W R."/>
        </authorList>
    </citation>
    <scope>NUCLEOTIDE SEQUENCE</scope>
</reference>
<organism evidence="1 2">
    <name type="scientific">Rotaria magnacalcarata</name>
    <dbReference type="NCBI Taxonomy" id="392030"/>
    <lineage>
        <taxon>Eukaryota</taxon>
        <taxon>Metazoa</taxon>
        <taxon>Spiralia</taxon>
        <taxon>Gnathifera</taxon>
        <taxon>Rotifera</taxon>
        <taxon>Eurotatoria</taxon>
        <taxon>Bdelloidea</taxon>
        <taxon>Philodinida</taxon>
        <taxon>Philodinidae</taxon>
        <taxon>Rotaria</taxon>
    </lineage>
</organism>
<feature type="non-terminal residue" evidence="1">
    <location>
        <position position="59"/>
    </location>
</feature>
<evidence type="ECO:0000313" key="2">
    <source>
        <dbReference type="Proteomes" id="UP000676336"/>
    </source>
</evidence>
<dbReference type="Proteomes" id="UP000676336">
    <property type="component" value="Unassembled WGS sequence"/>
</dbReference>
<name>A0A8S3HKG6_9BILA</name>
<proteinExistence type="predicted"/>
<sequence length="59" mass="6679">MSSSSLNCEKVDFDTYIINSNYEKINPSITCEQNEILFVNERSKSLLSSITSSIENVDQ</sequence>